<dbReference type="EMBL" id="VSRR010000610">
    <property type="protein sequence ID" value="MPC17667.1"/>
    <property type="molecule type" value="Genomic_DNA"/>
</dbReference>
<dbReference type="Proteomes" id="UP000324222">
    <property type="component" value="Unassembled WGS sequence"/>
</dbReference>
<evidence type="ECO:0000313" key="1">
    <source>
        <dbReference type="EMBL" id="MPC17667.1"/>
    </source>
</evidence>
<evidence type="ECO:0000313" key="2">
    <source>
        <dbReference type="Proteomes" id="UP000324222"/>
    </source>
</evidence>
<organism evidence="1 2">
    <name type="scientific">Portunus trituberculatus</name>
    <name type="common">Swimming crab</name>
    <name type="synonym">Neptunus trituberculatus</name>
    <dbReference type="NCBI Taxonomy" id="210409"/>
    <lineage>
        <taxon>Eukaryota</taxon>
        <taxon>Metazoa</taxon>
        <taxon>Ecdysozoa</taxon>
        <taxon>Arthropoda</taxon>
        <taxon>Crustacea</taxon>
        <taxon>Multicrustacea</taxon>
        <taxon>Malacostraca</taxon>
        <taxon>Eumalacostraca</taxon>
        <taxon>Eucarida</taxon>
        <taxon>Decapoda</taxon>
        <taxon>Pleocyemata</taxon>
        <taxon>Brachyura</taxon>
        <taxon>Eubrachyura</taxon>
        <taxon>Portunoidea</taxon>
        <taxon>Portunidae</taxon>
        <taxon>Portuninae</taxon>
        <taxon>Portunus</taxon>
    </lineage>
</organism>
<reference evidence="1 2" key="1">
    <citation type="submission" date="2019-05" db="EMBL/GenBank/DDBJ databases">
        <title>Another draft genome of Portunus trituberculatus and its Hox gene families provides insights of decapod evolution.</title>
        <authorList>
            <person name="Jeong J.-H."/>
            <person name="Song I."/>
            <person name="Kim S."/>
            <person name="Choi T."/>
            <person name="Kim D."/>
            <person name="Ryu S."/>
            <person name="Kim W."/>
        </authorList>
    </citation>
    <scope>NUCLEOTIDE SEQUENCE [LARGE SCALE GENOMIC DNA]</scope>
    <source>
        <tissue evidence="1">Muscle</tissue>
    </source>
</reference>
<accession>A0A5B7D8W7</accession>
<protein>
    <submittedName>
        <fullName evidence="1">Uncharacterized protein</fullName>
    </submittedName>
</protein>
<dbReference type="AlphaFoldDB" id="A0A5B7D8W7"/>
<sequence length="79" mass="8351">MEQLSVPGLGGPTKYCTTTSTLHSFNDRGDALTIHHTGHSEVQQCQCLVGKSKIVGSMLGHQIGRVSPGVAMTTTNRSV</sequence>
<gene>
    <name evidence="1" type="ORF">E2C01_010531</name>
</gene>
<keyword evidence="2" id="KW-1185">Reference proteome</keyword>
<comment type="caution">
    <text evidence="1">The sequence shown here is derived from an EMBL/GenBank/DDBJ whole genome shotgun (WGS) entry which is preliminary data.</text>
</comment>
<proteinExistence type="predicted"/>
<name>A0A5B7D8W7_PORTR</name>